<feature type="region of interest" description="Disordered" evidence="7">
    <location>
        <begin position="936"/>
        <end position="962"/>
    </location>
</feature>
<proteinExistence type="inferred from homology"/>
<dbReference type="GO" id="GO:0009626">
    <property type="term" value="P:plant-type hypersensitive response"/>
    <property type="evidence" value="ECO:0007669"/>
    <property type="project" value="UniProtKB-ARBA"/>
</dbReference>
<comment type="similarity">
    <text evidence="1">Belongs to the disease resistance NB-LRR family.</text>
</comment>
<evidence type="ECO:0000256" key="2">
    <source>
        <dbReference type="ARBA" id="ARBA00022614"/>
    </source>
</evidence>
<dbReference type="InterPro" id="IPR055414">
    <property type="entry name" value="LRR_R13L4/SHOC2-like"/>
</dbReference>
<sequence length="1482" mass="166858">MDLVVGASNNAVKSLVSKLGSLLAQEYTLIHGVRDDIQYITDELASMQAFLNRLKRAPGDHDEQRQDWMKQVREVAYDIEDCVDDVGHRLGGEPRGSGTLIQVRRLWYLVTTLYARRCIATEIGNLKTRAQHVSERRTSLAPPPQLIGTMAPVGIEDDIEELRSWFDDGTQQQQANDANLKFLAIFGFGGLGKTTLAMALYREFGDQFALRATVLASQKFHLLTVLRSLIKQLHEQQSGASKNDLDGIEEWGEEQLRKDTRRPTTTRQLWRTIAKVLHDVWNRYLILIDDIWSVSAWESIRDSFPKIGKCGRIVVTTRFKSVAEACRRQQGRVHEHKPLRNENSTKLFYEVICSIGYDICPSRPIYIDGEIVMKTCGGLPLAIIVVAGLVASKLKSDKYQEVDPHLVEVGKDLSQDQLENNLTTEGVTRILNHCYNHLPADLKTCLLYLSMFRKGCLISRKCLIRRWIAEGFIAEKHGKTVEEVAEDCFNELIGRNLVRAVNNRSNGKVKNCQIHDMVLEYIVAKSSDENFITIVGGHWQTPFPTYKHLGSFKALHSTLLKFQILQVLDLEGCKDLHFNHLKKICKMHQLKFLSLRRTDIEKIPKKIGKLEYLEVLDIRETKVKKLPASVERLQRMAHLLAGNKRKRFALKLTEGITKMTALQTLCGVSICTGLALGALENLTNLKKFTVYKLESFTNSDNELLLSAIEHLSSCSLKFLLIDDDFNGFLDKSLNASHAPPEHLHTLGLCGMLSQVPQWIGSLHNLEKLTLLLTSLATDTLMVLAELPELFSLIFSLDSTKKDASVIEILHDNTRIELRFRMVEGVYGLEKLENLQQVLLTISSQAPKDARAKASHIKELASMINGKNILPRLPSSSLSREQNKTEEKESEAEGMTVFTCNQIIQVVSQSKCKSSSISNKPTREGWVWAGGTYMAPAASEEREEKEQGKEEADTATPEAPERQQDVASMIGRRTKKQIEEAISLMRSCYMRCSEMLQVARQGHVAGDIELRCLEFIESELTYIIMYLNEALMLSSQHVGDRMMVEWLGVLTRTTSMIQAELDEVDPQRQNTLLQRAVRYSRRTHGYSHPLMVVVAALYHLADNSCRYMHLATATTSCLGLPDQEAEEGGDLPMAMGIDWFKRLPPTSCDHLPYKGYLLTLCMIMFPYGHKFEKGQLIEKWFCEAGMLLHYFGSEASALAAAATGHHCFSDLVHRNAIIHALRISNHRKPDEDEAWQWNVNHLKHQSLASKSAEMDFAFTSATLNFLETASATADNVSGAVIIGVPLDMFVNLVVLDVEGWENFGDDDLVRICRGKMFFLLYLSIRNTRVSKLPPEIKELHSLQVLDASYTQRFSMESPVPWLTFESGAMPELTYLQLNLCDCPTSPISVPSGISNLSRLTEVTVWYNARYANSFSVKMAVEGVKKEVAKCHNTSQAISLFINGIEHDDCQEINEETHNATGAPNGTSAVAEVVIQEVHEITEA</sequence>
<keyword evidence="2" id="KW-0433">Leucine-rich repeat</keyword>
<dbReference type="EMBL" id="JACEFO010000414">
    <property type="protein sequence ID" value="KAF8772307.1"/>
    <property type="molecule type" value="Genomic_DNA"/>
</dbReference>
<dbReference type="GO" id="GO:0043531">
    <property type="term" value="F:ADP binding"/>
    <property type="evidence" value="ECO:0007669"/>
    <property type="project" value="InterPro"/>
</dbReference>
<feature type="compositionally biased region" description="Basic and acidic residues" evidence="7">
    <location>
        <begin position="938"/>
        <end position="951"/>
    </location>
</feature>
<evidence type="ECO:0000256" key="6">
    <source>
        <dbReference type="ARBA" id="ARBA00023054"/>
    </source>
</evidence>
<evidence type="ECO:0000256" key="1">
    <source>
        <dbReference type="ARBA" id="ARBA00008894"/>
    </source>
</evidence>
<dbReference type="Gene3D" id="1.10.10.10">
    <property type="entry name" value="Winged helix-like DNA-binding domain superfamily/Winged helix DNA-binding domain"/>
    <property type="match status" value="1"/>
</dbReference>
<reference evidence="12" key="1">
    <citation type="submission" date="2020-07" db="EMBL/GenBank/DDBJ databases">
        <title>Genome sequence and genetic diversity analysis of an under-domesticated orphan crop, white fonio (Digitaria exilis).</title>
        <authorList>
            <person name="Bennetzen J.L."/>
            <person name="Chen S."/>
            <person name="Ma X."/>
            <person name="Wang X."/>
            <person name="Yssel A.E.J."/>
            <person name="Chaluvadi S.R."/>
            <person name="Johnson M."/>
            <person name="Gangashetty P."/>
            <person name="Hamidou F."/>
            <person name="Sanogo M.D."/>
            <person name="Zwaenepoel A."/>
            <person name="Wallace J."/>
            <person name="Van De Peer Y."/>
            <person name="Van Deynze A."/>
        </authorList>
    </citation>
    <scope>NUCLEOTIDE SEQUENCE</scope>
    <source>
        <tissue evidence="12">Leaves</tissue>
    </source>
</reference>
<feature type="domain" description="Disease resistance N-terminal" evidence="9">
    <location>
        <begin position="11"/>
        <end position="93"/>
    </location>
</feature>
<evidence type="ECO:0000259" key="11">
    <source>
        <dbReference type="Pfam" id="PF23598"/>
    </source>
</evidence>
<dbReference type="PRINTS" id="PR00364">
    <property type="entry name" value="DISEASERSIST"/>
</dbReference>
<dbReference type="InterPro" id="IPR058922">
    <property type="entry name" value="WHD_DRP"/>
</dbReference>
<dbReference type="SUPFAM" id="SSF52047">
    <property type="entry name" value="RNI-like"/>
    <property type="match status" value="1"/>
</dbReference>
<dbReference type="InterPro" id="IPR038005">
    <property type="entry name" value="RX-like_CC"/>
</dbReference>
<dbReference type="InterPro" id="IPR036388">
    <property type="entry name" value="WH-like_DNA-bd_sf"/>
</dbReference>
<feature type="domain" description="NB-ARC" evidence="8">
    <location>
        <begin position="177"/>
        <end position="351"/>
    </location>
</feature>
<name>A0A835KSI5_9POAL</name>
<dbReference type="Pfam" id="PF18052">
    <property type="entry name" value="Rx_N"/>
    <property type="match status" value="1"/>
</dbReference>
<keyword evidence="4" id="KW-0547">Nucleotide-binding</keyword>
<evidence type="ECO:0000313" key="13">
    <source>
        <dbReference type="Proteomes" id="UP000636709"/>
    </source>
</evidence>
<organism evidence="12 13">
    <name type="scientific">Digitaria exilis</name>
    <dbReference type="NCBI Taxonomy" id="1010633"/>
    <lineage>
        <taxon>Eukaryota</taxon>
        <taxon>Viridiplantae</taxon>
        <taxon>Streptophyta</taxon>
        <taxon>Embryophyta</taxon>
        <taxon>Tracheophyta</taxon>
        <taxon>Spermatophyta</taxon>
        <taxon>Magnoliopsida</taxon>
        <taxon>Liliopsida</taxon>
        <taxon>Poales</taxon>
        <taxon>Poaceae</taxon>
        <taxon>PACMAD clade</taxon>
        <taxon>Panicoideae</taxon>
        <taxon>Panicodae</taxon>
        <taxon>Paniceae</taxon>
        <taxon>Anthephorinae</taxon>
        <taxon>Digitaria</taxon>
    </lineage>
</organism>
<protein>
    <recommendedName>
        <fullName evidence="14">Disease resistance protein RPM1</fullName>
    </recommendedName>
</protein>
<dbReference type="GO" id="GO:0002758">
    <property type="term" value="P:innate immune response-activating signaling pathway"/>
    <property type="evidence" value="ECO:0007669"/>
    <property type="project" value="UniProtKB-ARBA"/>
</dbReference>
<dbReference type="InterPro" id="IPR002182">
    <property type="entry name" value="NB-ARC"/>
</dbReference>
<comment type="caution">
    <text evidence="12">The sequence shown here is derived from an EMBL/GenBank/DDBJ whole genome shotgun (WGS) entry which is preliminary data.</text>
</comment>
<dbReference type="PANTHER" id="PTHR23155">
    <property type="entry name" value="DISEASE RESISTANCE PROTEIN RP"/>
    <property type="match status" value="1"/>
</dbReference>
<dbReference type="CDD" id="cd14798">
    <property type="entry name" value="RX-CC_like"/>
    <property type="match status" value="1"/>
</dbReference>
<dbReference type="GO" id="GO:0042742">
    <property type="term" value="P:defense response to bacterium"/>
    <property type="evidence" value="ECO:0007669"/>
    <property type="project" value="UniProtKB-ARBA"/>
</dbReference>
<evidence type="ECO:0000259" key="10">
    <source>
        <dbReference type="Pfam" id="PF23559"/>
    </source>
</evidence>
<gene>
    <name evidence="12" type="ORF">HU200_005899</name>
</gene>
<evidence type="ECO:0000256" key="5">
    <source>
        <dbReference type="ARBA" id="ARBA00022821"/>
    </source>
</evidence>
<dbReference type="Gene3D" id="1.20.5.4130">
    <property type="match status" value="1"/>
</dbReference>
<feature type="compositionally biased region" description="Low complexity" evidence="7">
    <location>
        <begin position="870"/>
        <end position="879"/>
    </location>
</feature>
<evidence type="ECO:0000256" key="7">
    <source>
        <dbReference type="SAM" id="MobiDB-lite"/>
    </source>
</evidence>
<keyword evidence="6" id="KW-0175">Coiled coil</keyword>
<keyword evidence="13" id="KW-1185">Reference proteome</keyword>
<dbReference type="SUPFAM" id="SSF52058">
    <property type="entry name" value="L domain-like"/>
    <property type="match status" value="1"/>
</dbReference>
<evidence type="ECO:0000313" key="12">
    <source>
        <dbReference type="EMBL" id="KAF8772307.1"/>
    </source>
</evidence>
<dbReference type="Proteomes" id="UP000636709">
    <property type="component" value="Unassembled WGS sequence"/>
</dbReference>
<keyword evidence="3" id="KW-0677">Repeat</keyword>
<feature type="domain" description="Disease resistance protein winged helix" evidence="10">
    <location>
        <begin position="451"/>
        <end position="520"/>
    </location>
</feature>
<dbReference type="OrthoDB" id="6161812at2759"/>
<accession>A0A835KSI5</accession>
<evidence type="ECO:0008006" key="14">
    <source>
        <dbReference type="Google" id="ProtNLM"/>
    </source>
</evidence>
<dbReference type="FunFam" id="1.10.10.10:FF:000322">
    <property type="entry name" value="Probable disease resistance protein At1g63360"/>
    <property type="match status" value="1"/>
</dbReference>
<evidence type="ECO:0000256" key="3">
    <source>
        <dbReference type="ARBA" id="ARBA00022737"/>
    </source>
</evidence>
<dbReference type="Pfam" id="PF00931">
    <property type="entry name" value="NB-ARC"/>
    <property type="match status" value="1"/>
</dbReference>
<dbReference type="InterPro" id="IPR027417">
    <property type="entry name" value="P-loop_NTPase"/>
</dbReference>
<dbReference type="Gene3D" id="3.40.50.300">
    <property type="entry name" value="P-loop containing nucleotide triphosphate hydrolases"/>
    <property type="match status" value="1"/>
</dbReference>
<dbReference type="InterPro" id="IPR032675">
    <property type="entry name" value="LRR_dom_sf"/>
</dbReference>
<evidence type="ECO:0000259" key="9">
    <source>
        <dbReference type="Pfam" id="PF18052"/>
    </source>
</evidence>
<dbReference type="Gene3D" id="3.80.10.10">
    <property type="entry name" value="Ribonuclease Inhibitor"/>
    <property type="match status" value="2"/>
</dbReference>
<evidence type="ECO:0000259" key="8">
    <source>
        <dbReference type="Pfam" id="PF00931"/>
    </source>
</evidence>
<dbReference type="Pfam" id="PF23559">
    <property type="entry name" value="WHD_DRP"/>
    <property type="match status" value="1"/>
</dbReference>
<dbReference type="Pfam" id="PF23598">
    <property type="entry name" value="LRR_14"/>
    <property type="match status" value="1"/>
</dbReference>
<keyword evidence="5" id="KW-0611">Plant defense</keyword>
<feature type="region of interest" description="Disordered" evidence="7">
    <location>
        <begin position="870"/>
        <end position="892"/>
    </location>
</feature>
<dbReference type="PANTHER" id="PTHR23155:SF934">
    <property type="entry name" value="OS11G0604900 PROTEIN"/>
    <property type="match status" value="1"/>
</dbReference>
<dbReference type="InterPro" id="IPR044974">
    <property type="entry name" value="Disease_R_plants"/>
</dbReference>
<evidence type="ECO:0000256" key="4">
    <source>
        <dbReference type="ARBA" id="ARBA00022741"/>
    </source>
</evidence>
<dbReference type="InterPro" id="IPR041118">
    <property type="entry name" value="Rx_N"/>
</dbReference>
<dbReference type="SUPFAM" id="SSF52540">
    <property type="entry name" value="P-loop containing nucleoside triphosphate hydrolases"/>
    <property type="match status" value="1"/>
</dbReference>
<feature type="domain" description="Disease resistance R13L4/SHOC-2-like LRR" evidence="11">
    <location>
        <begin position="557"/>
        <end position="850"/>
    </location>
</feature>